<name>A0AA39MS69_ARMTA</name>
<dbReference type="Proteomes" id="UP001175211">
    <property type="component" value="Unassembled WGS sequence"/>
</dbReference>
<evidence type="ECO:0000256" key="2">
    <source>
        <dbReference type="SAM" id="MobiDB-lite"/>
    </source>
</evidence>
<feature type="compositionally biased region" description="Pro residues" evidence="2">
    <location>
        <begin position="110"/>
        <end position="119"/>
    </location>
</feature>
<dbReference type="PANTHER" id="PTHR48104:SF30">
    <property type="entry name" value="METACASPASE-1"/>
    <property type="match status" value="1"/>
</dbReference>
<keyword evidence="5" id="KW-1185">Reference proteome</keyword>
<comment type="caution">
    <text evidence="4">The sequence shown here is derived from an EMBL/GenBank/DDBJ whole genome shotgun (WGS) entry which is preliminary data.</text>
</comment>
<dbReference type="GO" id="GO:0006508">
    <property type="term" value="P:proteolysis"/>
    <property type="evidence" value="ECO:0007669"/>
    <property type="project" value="InterPro"/>
</dbReference>
<evidence type="ECO:0000313" key="5">
    <source>
        <dbReference type="Proteomes" id="UP001175211"/>
    </source>
</evidence>
<proteinExistence type="inferred from homology"/>
<evidence type="ECO:0000313" key="4">
    <source>
        <dbReference type="EMBL" id="KAK0444288.1"/>
    </source>
</evidence>
<dbReference type="GO" id="GO:0005737">
    <property type="term" value="C:cytoplasm"/>
    <property type="evidence" value="ECO:0007669"/>
    <property type="project" value="TreeGrafter"/>
</dbReference>
<protein>
    <recommendedName>
        <fullName evidence="3">Peptidase C14 caspase domain-containing protein</fullName>
    </recommendedName>
</protein>
<feature type="region of interest" description="Disordered" evidence="2">
    <location>
        <begin position="100"/>
        <end position="119"/>
    </location>
</feature>
<accession>A0AA39MS69</accession>
<dbReference type="AlphaFoldDB" id="A0AA39MS69"/>
<gene>
    <name evidence="4" type="ORF">EV420DRAFT_1648980</name>
</gene>
<comment type="similarity">
    <text evidence="1">Belongs to the peptidase C14B family.</text>
</comment>
<dbReference type="GeneID" id="85361782"/>
<dbReference type="InterPro" id="IPR011600">
    <property type="entry name" value="Pept_C14_caspase"/>
</dbReference>
<dbReference type="PANTHER" id="PTHR48104">
    <property type="entry name" value="METACASPASE-4"/>
    <property type="match status" value="1"/>
</dbReference>
<reference evidence="4" key="1">
    <citation type="submission" date="2023-06" db="EMBL/GenBank/DDBJ databases">
        <authorList>
            <consortium name="Lawrence Berkeley National Laboratory"/>
            <person name="Ahrendt S."/>
            <person name="Sahu N."/>
            <person name="Indic B."/>
            <person name="Wong-Bajracharya J."/>
            <person name="Merenyi Z."/>
            <person name="Ke H.-M."/>
            <person name="Monk M."/>
            <person name="Kocsube S."/>
            <person name="Drula E."/>
            <person name="Lipzen A."/>
            <person name="Balint B."/>
            <person name="Henrissat B."/>
            <person name="Andreopoulos B."/>
            <person name="Martin F.M."/>
            <person name="Harder C.B."/>
            <person name="Rigling D."/>
            <person name="Ford K.L."/>
            <person name="Foster G.D."/>
            <person name="Pangilinan J."/>
            <person name="Papanicolaou A."/>
            <person name="Barry K."/>
            <person name="LaButti K."/>
            <person name="Viragh M."/>
            <person name="Koriabine M."/>
            <person name="Yan M."/>
            <person name="Riley R."/>
            <person name="Champramary S."/>
            <person name="Plett K.L."/>
            <person name="Tsai I.J."/>
            <person name="Slot J."/>
            <person name="Sipos G."/>
            <person name="Plett J."/>
            <person name="Nagy L.G."/>
            <person name="Grigoriev I.V."/>
        </authorList>
    </citation>
    <scope>NUCLEOTIDE SEQUENCE</scope>
    <source>
        <strain evidence="4">CCBAS 213</strain>
    </source>
</reference>
<dbReference type="Pfam" id="PF00656">
    <property type="entry name" value="Peptidase_C14"/>
    <property type="match status" value="1"/>
</dbReference>
<dbReference type="EMBL" id="JAUEPS010000055">
    <property type="protein sequence ID" value="KAK0444288.1"/>
    <property type="molecule type" value="Genomic_DNA"/>
</dbReference>
<dbReference type="Gene3D" id="3.40.50.1460">
    <property type="match status" value="1"/>
</dbReference>
<organism evidence="4 5">
    <name type="scientific">Armillaria tabescens</name>
    <name type="common">Ringless honey mushroom</name>
    <name type="synonym">Agaricus tabescens</name>
    <dbReference type="NCBI Taxonomy" id="1929756"/>
    <lineage>
        <taxon>Eukaryota</taxon>
        <taxon>Fungi</taxon>
        <taxon>Dikarya</taxon>
        <taxon>Basidiomycota</taxon>
        <taxon>Agaricomycotina</taxon>
        <taxon>Agaricomycetes</taxon>
        <taxon>Agaricomycetidae</taxon>
        <taxon>Agaricales</taxon>
        <taxon>Marasmiineae</taxon>
        <taxon>Physalacriaceae</taxon>
        <taxon>Desarmillaria</taxon>
    </lineage>
</organism>
<sequence>MPHPHNVFTPEVHDHAVPMTEIENVKEQIVSYEALEAKIVKKYRIPGNVDSAVILQTVKDMAWNSADSQYPHDEIVWDAKILDDLLEFQCCLEHLQELPAPKLPNDSEQPPEPTDPEPLPMLKPDQCWGVIIGIDAYQASPLCGCISDAQAVYQYLVHSLGIPKSHLRLLLAPSSSPLPGTCWPSHASIIESLHDIHKNPLIQKDDNIIIYFSGHGTSYQCSDYFLKWPGGVAHLGAVEAICPADRYSVDANGPIPDISDRELNTILYLIRVKKGENITVITDCCYGGGVTHGISDTLPCGTTRKLPLSLLSGLELMLRAGDNDLKLKGCYLHETVSVLEGNWSPKASHTLLAACKDYQLAREVKKDDGTVRGIFTEALLSTLKAGPHDQSYCDLCLTISTAMDGTGQTPNVIGENRDRVFPWYPLGKGVPEFQPGTPGR</sequence>
<evidence type="ECO:0000256" key="1">
    <source>
        <dbReference type="ARBA" id="ARBA00009005"/>
    </source>
</evidence>
<dbReference type="GO" id="GO:0004197">
    <property type="term" value="F:cysteine-type endopeptidase activity"/>
    <property type="evidence" value="ECO:0007669"/>
    <property type="project" value="InterPro"/>
</dbReference>
<dbReference type="InterPro" id="IPR050452">
    <property type="entry name" value="Metacaspase"/>
</dbReference>
<feature type="domain" description="Peptidase C14 caspase" evidence="3">
    <location>
        <begin position="130"/>
        <end position="413"/>
    </location>
</feature>
<dbReference type="RefSeq" id="XP_060325073.1">
    <property type="nucleotide sequence ID" value="XM_060478234.1"/>
</dbReference>
<evidence type="ECO:0000259" key="3">
    <source>
        <dbReference type="Pfam" id="PF00656"/>
    </source>
</evidence>